<feature type="signal peptide" evidence="1">
    <location>
        <begin position="1"/>
        <end position="27"/>
    </location>
</feature>
<name>A0ABS4KE43_9FIRM</name>
<accession>A0ABS4KE43</accession>
<proteinExistence type="predicted"/>
<reference evidence="2 3" key="1">
    <citation type="submission" date="2021-03" db="EMBL/GenBank/DDBJ databases">
        <title>Genomic Encyclopedia of Type Strains, Phase IV (KMG-IV): sequencing the most valuable type-strain genomes for metagenomic binning, comparative biology and taxonomic classification.</title>
        <authorList>
            <person name="Goeker M."/>
        </authorList>
    </citation>
    <scope>NUCLEOTIDE SEQUENCE [LARGE SCALE GENOMIC DNA]</scope>
    <source>
        <strain evidence="2 3">DSM 27563</strain>
    </source>
</reference>
<gene>
    <name evidence="2" type="ORF">J2Z71_001587</name>
</gene>
<dbReference type="EMBL" id="JAGGLJ010000018">
    <property type="protein sequence ID" value="MBP2026033.1"/>
    <property type="molecule type" value="Genomic_DNA"/>
</dbReference>
<feature type="chain" id="PRO_5046149878" description="DUF5050 domain-containing protein" evidence="1">
    <location>
        <begin position="28"/>
        <end position="373"/>
    </location>
</feature>
<evidence type="ECO:0000313" key="3">
    <source>
        <dbReference type="Proteomes" id="UP001519306"/>
    </source>
</evidence>
<dbReference type="Proteomes" id="UP001519306">
    <property type="component" value="Unassembled WGS sequence"/>
</dbReference>
<dbReference type="RefSeq" id="WP_210061878.1">
    <property type="nucleotide sequence ID" value="NZ_JAGGLJ010000018.1"/>
</dbReference>
<sequence>MKKFKKSLAMVLALSSAFIIMPENVKAEKVVKANLPGFNVKLNDRLVDNNYSEYPLIVYKDITYFPMTYNTARFLGIETNWSENSGLSINQTGVSGAFDFYSTNKKNDNTYAVSVPEFKIKVNGKEIDNKKEEYPLIVFRDITYFPMTWRFCVNEFNWDYEFTNKKGLEVKSLNTKEKDKVEVKEEKKEEEWKDYSKTIFYNGNYYVVKNKGEDYRLFRESHIGKESKMVSDIPIKDFKQEDDKLFFYSEGNPYYYDLKKGRVVELLKNSNAKEGSVITIGDEVFYVDKKDGELYNKDKDKLNKGNKVENISKDDEYLIVNFEDTKYKFIVYNKKGEEVYKSKDKIKDAKIKDDKLTFYNIDKNKEEEVKLKK</sequence>
<keyword evidence="1" id="KW-0732">Signal</keyword>
<organism evidence="2 3">
    <name type="scientific">Peptoniphilus stercorisuis</name>
    <dbReference type="NCBI Taxonomy" id="1436965"/>
    <lineage>
        <taxon>Bacteria</taxon>
        <taxon>Bacillati</taxon>
        <taxon>Bacillota</taxon>
        <taxon>Tissierellia</taxon>
        <taxon>Tissierellales</taxon>
        <taxon>Peptoniphilaceae</taxon>
        <taxon>Peptoniphilus</taxon>
    </lineage>
</organism>
<evidence type="ECO:0000313" key="2">
    <source>
        <dbReference type="EMBL" id="MBP2026033.1"/>
    </source>
</evidence>
<evidence type="ECO:0008006" key="4">
    <source>
        <dbReference type="Google" id="ProtNLM"/>
    </source>
</evidence>
<protein>
    <recommendedName>
        <fullName evidence="4">DUF5050 domain-containing protein</fullName>
    </recommendedName>
</protein>
<keyword evidence="3" id="KW-1185">Reference proteome</keyword>
<comment type="caution">
    <text evidence="2">The sequence shown here is derived from an EMBL/GenBank/DDBJ whole genome shotgun (WGS) entry which is preliminary data.</text>
</comment>
<evidence type="ECO:0000256" key="1">
    <source>
        <dbReference type="SAM" id="SignalP"/>
    </source>
</evidence>